<evidence type="ECO:0000256" key="4">
    <source>
        <dbReference type="ARBA" id="ARBA00022989"/>
    </source>
</evidence>
<evidence type="ECO:0000256" key="3">
    <source>
        <dbReference type="ARBA" id="ARBA00022692"/>
    </source>
</evidence>
<feature type="transmembrane region" description="Helical" evidence="6">
    <location>
        <begin position="21"/>
        <end position="40"/>
    </location>
</feature>
<sequence length="420" mass="48351">MIKNFLENIYNKGFFHLLGSNFLVQFFGFGLVLFLGKILSAEEIGNIKIIQSYSLFFITFATFGVNVALLKTASEKRPKFEKKAILKKSIVIVLFFSIISIFLLFTLLKLGLLTKNEDIEYWLYRYSIVIPFAALGYLFLAYFQALKEIKNVAKFQVLIRLIFIVLIFIFTYLYGFSGLIYSTIISYILGTIIFFKHLDRNLFKFNIDNSKIKKFNSYAFFSFIGMIITVVGKNSDIYLLDYLEAVKDEIGYYSIAIIFFMAGNVINGTAQSIITPHFSENENNYTWLKNNLLKYQILMIPFSIVVSLCLYLLAYIVVNYYYGQEYSQVLDILIYLLVNYLIISTYTITGGALVGLGVIHSSIYIVLISTFSSLLIGYYLFFSWGVYGVAIGQIIGSIVNFILITLLFIYHIKKIKRNYI</sequence>
<feature type="transmembrane region" description="Helical" evidence="6">
    <location>
        <begin position="334"/>
        <end position="356"/>
    </location>
</feature>
<feature type="transmembrane region" description="Helical" evidence="6">
    <location>
        <begin position="363"/>
        <end position="381"/>
    </location>
</feature>
<dbReference type="EMBL" id="NXAO01000048">
    <property type="protein sequence ID" value="PHO14688.1"/>
    <property type="molecule type" value="Genomic_DNA"/>
</dbReference>
<keyword evidence="5 6" id="KW-0472">Membrane</keyword>
<feature type="transmembrane region" description="Helical" evidence="6">
    <location>
        <begin position="295"/>
        <end position="322"/>
    </location>
</feature>
<accession>A0A347TJ65</accession>
<dbReference type="Proteomes" id="UP000264693">
    <property type="component" value="Chromosome"/>
</dbReference>
<dbReference type="GO" id="GO:0005886">
    <property type="term" value="C:plasma membrane"/>
    <property type="evidence" value="ECO:0007669"/>
    <property type="project" value="UniProtKB-SubCell"/>
</dbReference>
<feature type="transmembrane region" description="Helical" evidence="6">
    <location>
        <begin position="155"/>
        <end position="173"/>
    </location>
</feature>
<keyword evidence="2" id="KW-1003">Cell membrane</keyword>
<keyword evidence="4 6" id="KW-1133">Transmembrane helix</keyword>
<evidence type="ECO:0000256" key="5">
    <source>
        <dbReference type="ARBA" id="ARBA00023136"/>
    </source>
</evidence>
<name>A0A347TJ65_9BACT</name>
<dbReference type="Pfam" id="PF01943">
    <property type="entry name" value="Polysacc_synt"/>
    <property type="match status" value="1"/>
</dbReference>
<proteinExistence type="predicted"/>
<evidence type="ECO:0000256" key="6">
    <source>
        <dbReference type="SAM" id="Phobius"/>
    </source>
</evidence>
<organism evidence="7 10">
    <name type="scientific">Malaciobacter marinus</name>
    <dbReference type="NCBI Taxonomy" id="505249"/>
    <lineage>
        <taxon>Bacteria</taxon>
        <taxon>Pseudomonadati</taxon>
        <taxon>Campylobacterota</taxon>
        <taxon>Epsilonproteobacteria</taxon>
        <taxon>Campylobacterales</taxon>
        <taxon>Arcobacteraceae</taxon>
        <taxon>Malaciobacter</taxon>
    </lineage>
</organism>
<reference evidence="7 10" key="3">
    <citation type="submission" date="2018-08" db="EMBL/GenBank/DDBJ databases">
        <title>Complete genome of the Arcobacter marinus type strain JCM 15502.</title>
        <authorList>
            <person name="Miller W.G."/>
            <person name="Yee E."/>
            <person name="Huynh S."/>
            <person name="Parker C.T."/>
        </authorList>
    </citation>
    <scope>NUCLEOTIDE SEQUENCE [LARGE SCALE GENOMIC DNA]</scope>
    <source>
        <strain evidence="7 10">JCM 15502</strain>
    </source>
</reference>
<evidence type="ECO:0000313" key="10">
    <source>
        <dbReference type="Proteomes" id="UP000264693"/>
    </source>
</evidence>
<dbReference type="EMBL" id="CP032101">
    <property type="protein sequence ID" value="AXX86643.1"/>
    <property type="molecule type" value="Genomic_DNA"/>
</dbReference>
<evidence type="ECO:0000256" key="1">
    <source>
        <dbReference type="ARBA" id="ARBA00004651"/>
    </source>
</evidence>
<dbReference type="KEGG" id="amar:AMRN_0891"/>
<evidence type="ECO:0000313" key="7">
    <source>
        <dbReference type="EMBL" id="AXX86643.1"/>
    </source>
</evidence>
<dbReference type="RefSeq" id="WP_099311664.1">
    <property type="nucleotide sequence ID" value="NZ_CP032101.1"/>
</dbReference>
<evidence type="ECO:0000313" key="9">
    <source>
        <dbReference type="Proteomes" id="UP000224740"/>
    </source>
</evidence>
<dbReference type="PANTHER" id="PTHR30250">
    <property type="entry name" value="PST FAMILY PREDICTED COLANIC ACID TRANSPORTER"/>
    <property type="match status" value="1"/>
</dbReference>
<dbReference type="InterPro" id="IPR002797">
    <property type="entry name" value="Polysacc_synth"/>
</dbReference>
<feature type="transmembrane region" description="Helical" evidence="6">
    <location>
        <begin position="215"/>
        <end position="232"/>
    </location>
</feature>
<reference evidence="9" key="1">
    <citation type="submission" date="2017-09" db="EMBL/GenBank/DDBJ databases">
        <title>Arcobacter canalis sp. nov., a new species isolated from a water canal contaminated with urban sewage.</title>
        <authorList>
            <person name="Perez-Cataluna A."/>
            <person name="Salas-Masso N."/>
            <person name="Figueras M.J."/>
        </authorList>
    </citation>
    <scope>NUCLEOTIDE SEQUENCE [LARGE SCALE GENOMIC DNA]</scope>
    <source>
        <strain evidence="9">CECT 7727</strain>
    </source>
</reference>
<feature type="transmembrane region" description="Helical" evidence="6">
    <location>
        <begin position="123"/>
        <end position="143"/>
    </location>
</feature>
<feature type="transmembrane region" description="Helical" evidence="6">
    <location>
        <begin position="90"/>
        <end position="111"/>
    </location>
</feature>
<feature type="transmembrane region" description="Helical" evidence="6">
    <location>
        <begin position="387"/>
        <end position="410"/>
    </location>
</feature>
<evidence type="ECO:0000256" key="2">
    <source>
        <dbReference type="ARBA" id="ARBA00022475"/>
    </source>
</evidence>
<keyword evidence="3 6" id="KW-0812">Transmembrane</keyword>
<comment type="subcellular location">
    <subcellularLocation>
        <location evidence="1">Cell membrane</location>
        <topology evidence="1">Multi-pass membrane protein</topology>
    </subcellularLocation>
</comment>
<gene>
    <name evidence="7" type="ORF">AMRN_0891</name>
    <name evidence="8" type="ORF">CPH92_10450</name>
</gene>
<keyword evidence="9" id="KW-1185">Reference proteome</keyword>
<protein>
    <submittedName>
        <fullName evidence="7">Putative flippase</fullName>
    </submittedName>
</protein>
<dbReference type="AlphaFoldDB" id="A0A347TJ65"/>
<feature type="transmembrane region" description="Helical" evidence="6">
    <location>
        <begin position="52"/>
        <end position="70"/>
    </location>
</feature>
<feature type="transmembrane region" description="Helical" evidence="6">
    <location>
        <begin position="252"/>
        <end position="274"/>
    </location>
</feature>
<feature type="transmembrane region" description="Helical" evidence="6">
    <location>
        <begin position="179"/>
        <end position="195"/>
    </location>
</feature>
<dbReference type="InterPro" id="IPR050833">
    <property type="entry name" value="Poly_Biosynth_Transport"/>
</dbReference>
<evidence type="ECO:0000313" key="8">
    <source>
        <dbReference type="EMBL" id="PHO14688.1"/>
    </source>
</evidence>
<reference evidence="8" key="2">
    <citation type="submission" date="2017-09" db="EMBL/GenBank/DDBJ databases">
        <authorList>
            <person name="Perez-Cataluna A."/>
            <person name="Figueras M.J."/>
            <person name="Salas-Masso N."/>
        </authorList>
    </citation>
    <scope>NUCLEOTIDE SEQUENCE</scope>
    <source>
        <strain evidence="8">CECT 7727</strain>
    </source>
</reference>
<dbReference type="PANTHER" id="PTHR30250:SF11">
    <property type="entry name" value="O-ANTIGEN TRANSPORTER-RELATED"/>
    <property type="match status" value="1"/>
</dbReference>
<dbReference type="Proteomes" id="UP000224740">
    <property type="component" value="Unassembled WGS sequence"/>
</dbReference>